<keyword evidence="2" id="KW-1185">Reference proteome</keyword>
<evidence type="ECO:0000313" key="1">
    <source>
        <dbReference type="EMBL" id="VDP48071.1"/>
    </source>
</evidence>
<evidence type="ECO:0000313" key="3">
    <source>
        <dbReference type="WBParaSite" id="HPBE_0002492101-mRNA-1"/>
    </source>
</evidence>
<sequence length="170" mass="18850">MNAAWSKWRSLTGVLCDKKIPERLKSWIYRAFVRPVATVFTELSAERRFSVMEAKMLRQTAGVARLNRGRNDSIRQRFGITRYLRKCAKLVCDGTATSFALEMIPSKILVLTPMCPVDGHEVDQNSGGLIPGMSGLTVIHYPLSGFGGLAYPFCCSLSGNFGPDNEQQIS</sequence>
<dbReference type="PANTHER" id="PTHR46238:SF8">
    <property type="entry name" value="ENDONUCLEASE_EXONUCLEASE_PHOSPHATASE DOMAIN-CONTAINING PROTEIN"/>
    <property type="match status" value="1"/>
</dbReference>
<dbReference type="WBParaSite" id="HPBE_0002492101-mRNA-1">
    <property type="protein sequence ID" value="HPBE_0002492101-mRNA-1"/>
    <property type="gene ID" value="HPBE_0002492101"/>
</dbReference>
<name>A0A183GQF1_HELPZ</name>
<evidence type="ECO:0000313" key="2">
    <source>
        <dbReference type="Proteomes" id="UP000050761"/>
    </source>
</evidence>
<dbReference type="Proteomes" id="UP000050761">
    <property type="component" value="Unassembled WGS sequence"/>
</dbReference>
<accession>A0A183GQF1</accession>
<organism evidence="2 3">
    <name type="scientific">Heligmosomoides polygyrus</name>
    <name type="common">Parasitic roundworm</name>
    <dbReference type="NCBI Taxonomy" id="6339"/>
    <lineage>
        <taxon>Eukaryota</taxon>
        <taxon>Metazoa</taxon>
        <taxon>Ecdysozoa</taxon>
        <taxon>Nematoda</taxon>
        <taxon>Chromadorea</taxon>
        <taxon>Rhabditida</taxon>
        <taxon>Rhabditina</taxon>
        <taxon>Rhabditomorpha</taxon>
        <taxon>Strongyloidea</taxon>
        <taxon>Heligmosomidae</taxon>
        <taxon>Heligmosomoides</taxon>
    </lineage>
</organism>
<dbReference type="AlphaFoldDB" id="A0A183GQF1"/>
<dbReference type="PANTHER" id="PTHR46238">
    <property type="entry name" value="REVERSE TRANSCRIPTASE DOMAIN-CONTAINING PROTEIN"/>
    <property type="match status" value="1"/>
</dbReference>
<dbReference type="EMBL" id="UZAH01037074">
    <property type="protein sequence ID" value="VDP48071.1"/>
    <property type="molecule type" value="Genomic_DNA"/>
</dbReference>
<dbReference type="OrthoDB" id="418748at2759"/>
<reference evidence="1 2" key="1">
    <citation type="submission" date="2018-11" db="EMBL/GenBank/DDBJ databases">
        <authorList>
            <consortium name="Pathogen Informatics"/>
        </authorList>
    </citation>
    <scope>NUCLEOTIDE SEQUENCE [LARGE SCALE GENOMIC DNA]</scope>
</reference>
<accession>A0A3P8DVR3</accession>
<proteinExistence type="predicted"/>
<protein>
    <submittedName>
        <fullName evidence="3">Dimer_Tnp_hAT domain-containing protein</fullName>
    </submittedName>
</protein>
<gene>
    <name evidence="1" type="ORF">HPBE_LOCUS24920</name>
</gene>
<reference evidence="3" key="2">
    <citation type="submission" date="2019-09" db="UniProtKB">
        <authorList>
            <consortium name="WormBaseParasite"/>
        </authorList>
    </citation>
    <scope>IDENTIFICATION</scope>
</reference>